<name>A0ABP7Z701_9ACTN</name>
<evidence type="ECO:0000313" key="2">
    <source>
        <dbReference type="EMBL" id="GAA4148600.1"/>
    </source>
</evidence>
<comment type="caution">
    <text evidence="2">The sequence shown here is derived from an EMBL/GenBank/DDBJ whole genome shotgun (WGS) entry which is preliminary data.</text>
</comment>
<dbReference type="RefSeq" id="WP_346157984.1">
    <property type="nucleotide sequence ID" value="NZ_BAABBU010000031.1"/>
</dbReference>
<dbReference type="Proteomes" id="UP001501845">
    <property type="component" value="Unassembled WGS sequence"/>
</dbReference>
<protein>
    <submittedName>
        <fullName evidence="2">Uncharacterized protein</fullName>
    </submittedName>
</protein>
<sequence>MALSKLARDFAREINNHDWQDAPYRRDRAGHDRASDTNHDDRVLSAQETDAVRTNVMWVTAQVLGYHDPNFDVYEFAEACGVDTRTRRGDRDGSIRAGVREQYGRYMRPGTWEFDPEFITTETSDFYHSGVDCPLFQRGYRGGDLLTFPLDSQVPTRWKRCACVAERQG</sequence>
<proteinExistence type="predicted"/>
<dbReference type="EMBL" id="BAABBU010000031">
    <property type="protein sequence ID" value="GAA4148600.1"/>
    <property type="molecule type" value="Genomic_DNA"/>
</dbReference>
<accession>A0ABP7Z701</accession>
<organism evidence="2 3">
    <name type="scientific">Streptomyces tunisiensis</name>
    <dbReference type="NCBI Taxonomy" id="948699"/>
    <lineage>
        <taxon>Bacteria</taxon>
        <taxon>Bacillati</taxon>
        <taxon>Actinomycetota</taxon>
        <taxon>Actinomycetes</taxon>
        <taxon>Kitasatosporales</taxon>
        <taxon>Streptomycetaceae</taxon>
        <taxon>Streptomyces</taxon>
    </lineage>
</organism>
<feature type="region of interest" description="Disordered" evidence="1">
    <location>
        <begin position="22"/>
        <end position="42"/>
    </location>
</feature>
<evidence type="ECO:0000256" key="1">
    <source>
        <dbReference type="SAM" id="MobiDB-lite"/>
    </source>
</evidence>
<gene>
    <name evidence="2" type="ORF">GCM10022285_56890</name>
</gene>
<reference evidence="3" key="1">
    <citation type="journal article" date="2019" name="Int. J. Syst. Evol. Microbiol.">
        <title>The Global Catalogue of Microorganisms (GCM) 10K type strain sequencing project: providing services to taxonomists for standard genome sequencing and annotation.</title>
        <authorList>
            <consortium name="The Broad Institute Genomics Platform"/>
            <consortium name="The Broad Institute Genome Sequencing Center for Infectious Disease"/>
            <person name="Wu L."/>
            <person name="Ma J."/>
        </authorList>
    </citation>
    <scope>NUCLEOTIDE SEQUENCE [LARGE SCALE GENOMIC DNA]</scope>
    <source>
        <strain evidence="3">JCM 17589</strain>
    </source>
</reference>
<evidence type="ECO:0000313" key="3">
    <source>
        <dbReference type="Proteomes" id="UP001501845"/>
    </source>
</evidence>
<keyword evidence="3" id="KW-1185">Reference proteome</keyword>